<dbReference type="AlphaFoldDB" id="X0TI48"/>
<protein>
    <submittedName>
        <fullName evidence="1">Uncharacterized protein</fullName>
    </submittedName>
</protein>
<dbReference type="EMBL" id="BARS01018298">
    <property type="protein sequence ID" value="GAF92909.1"/>
    <property type="molecule type" value="Genomic_DNA"/>
</dbReference>
<reference evidence="1" key="1">
    <citation type="journal article" date="2014" name="Front. Microbiol.">
        <title>High frequency of phylogenetically diverse reductive dehalogenase-homologous genes in deep subseafloor sedimentary metagenomes.</title>
        <authorList>
            <person name="Kawai M."/>
            <person name="Futagami T."/>
            <person name="Toyoda A."/>
            <person name="Takaki Y."/>
            <person name="Nishi S."/>
            <person name="Hori S."/>
            <person name="Arai W."/>
            <person name="Tsubouchi T."/>
            <person name="Morono Y."/>
            <person name="Uchiyama I."/>
            <person name="Ito T."/>
            <person name="Fujiyama A."/>
            <person name="Inagaki F."/>
            <person name="Takami H."/>
        </authorList>
    </citation>
    <scope>NUCLEOTIDE SEQUENCE</scope>
    <source>
        <strain evidence="1">Expedition CK06-06</strain>
    </source>
</reference>
<comment type="caution">
    <text evidence="1">The sequence shown here is derived from an EMBL/GenBank/DDBJ whole genome shotgun (WGS) entry which is preliminary data.</text>
</comment>
<organism evidence="1">
    <name type="scientific">marine sediment metagenome</name>
    <dbReference type="NCBI Taxonomy" id="412755"/>
    <lineage>
        <taxon>unclassified sequences</taxon>
        <taxon>metagenomes</taxon>
        <taxon>ecological metagenomes</taxon>
    </lineage>
</organism>
<evidence type="ECO:0000313" key="1">
    <source>
        <dbReference type="EMBL" id="GAF92909.1"/>
    </source>
</evidence>
<accession>X0TI48</accession>
<name>X0TI48_9ZZZZ</name>
<proteinExistence type="predicted"/>
<feature type="non-terminal residue" evidence="1">
    <location>
        <position position="1"/>
    </location>
</feature>
<sequence length="41" mass="4798">SRADALETFVTLEQHNDDMGLVRGWLERADDKLDRLIERGR</sequence>
<gene>
    <name evidence="1" type="ORF">S01H1_29792</name>
</gene>